<dbReference type="SMART" id="SM00450">
    <property type="entry name" value="RHOD"/>
    <property type="match status" value="1"/>
</dbReference>
<dbReference type="Pfam" id="PF00581">
    <property type="entry name" value="Rhodanese"/>
    <property type="match status" value="1"/>
</dbReference>
<reference evidence="6 7" key="1">
    <citation type="journal article" date="2018" name="Plant J.">
        <title>Genome sequences of Chlorella sorokiniana UTEX 1602 and Micractinium conductrix SAG 241.80: implications to maltose excretion by a green alga.</title>
        <authorList>
            <person name="Arriola M.B."/>
            <person name="Velmurugan N."/>
            <person name="Zhang Y."/>
            <person name="Plunkett M.H."/>
            <person name="Hondzo H."/>
            <person name="Barney B.M."/>
        </authorList>
    </citation>
    <scope>NUCLEOTIDE SEQUENCE [LARGE SCALE GENOMIC DNA]</scope>
    <source>
        <strain evidence="6 7">SAG 241.80</strain>
    </source>
</reference>
<comment type="subcellular location">
    <subcellularLocation>
        <location evidence="2">Nucleus</location>
    </subcellularLocation>
</comment>
<accession>A0A2P6UZ97</accession>
<feature type="region of interest" description="Disordered" evidence="3">
    <location>
        <begin position="207"/>
        <end position="269"/>
    </location>
</feature>
<dbReference type="PANTHER" id="PTHR10828:SF38">
    <property type="entry name" value="ARSENICAL-RESISTANCE PROTEIN 2-RELATED"/>
    <property type="match status" value="1"/>
</dbReference>
<gene>
    <name evidence="6" type="ORF">C2E20_9150</name>
</gene>
<dbReference type="InterPro" id="IPR038704">
    <property type="entry name" value="YEAST_sf"/>
</dbReference>
<evidence type="ECO:0000256" key="2">
    <source>
        <dbReference type="PROSITE-ProRule" id="PRU00376"/>
    </source>
</evidence>
<dbReference type="GO" id="GO:0004725">
    <property type="term" value="F:protein tyrosine phosphatase activity"/>
    <property type="evidence" value="ECO:0007669"/>
    <property type="project" value="TreeGrafter"/>
</dbReference>
<feature type="domain" description="Rhodanese" evidence="4">
    <location>
        <begin position="270"/>
        <end position="371"/>
    </location>
</feature>
<dbReference type="PROSITE" id="PS50206">
    <property type="entry name" value="RHODANESE_3"/>
    <property type="match status" value="1"/>
</dbReference>
<dbReference type="InterPro" id="IPR036873">
    <property type="entry name" value="Rhodanese-like_dom_sf"/>
</dbReference>
<evidence type="ECO:0000259" key="4">
    <source>
        <dbReference type="PROSITE" id="PS50206"/>
    </source>
</evidence>
<dbReference type="InterPro" id="IPR001763">
    <property type="entry name" value="Rhodanese-like_dom"/>
</dbReference>
<dbReference type="EMBL" id="LHPF02000086">
    <property type="protein sequence ID" value="PSC67161.1"/>
    <property type="molecule type" value="Genomic_DNA"/>
</dbReference>
<dbReference type="STRING" id="554055.A0A2P6UZ97"/>
<dbReference type="OrthoDB" id="102559at2759"/>
<comment type="caution">
    <text evidence="6">The sequence shown here is derived from an EMBL/GenBank/DDBJ whole genome shotgun (WGS) entry which is preliminary data.</text>
</comment>
<dbReference type="PANTHER" id="PTHR10828">
    <property type="entry name" value="M-PHASE INDUCER PHOSPHATASE DUAL SPECIFICITY PHOSPHATASE CDC25"/>
    <property type="match status" value="1"/>
</dbReference>
<dbReference type="SUPFAM" id="SSF52821">
    <property type="entry name" value="Rhodanese/Cell cycle control phosphatase"/>
    <property type="match status" value="1"/>
</dbReference>
<evidence type="ECO:0000313" key="7">
    <source>
        <dbReference type="Proteomes" id="UP000239649"/>
    </source>
</evidence>
<name>A0A2P6UZ97_9CHLO</name>
<evidence type="ECO:0000313" key="6">
    <source>
        <dbReference type="EMBL" id="PSC67161.1"/>
    </source>
</evidence>
<dbReference type="Pfam" id="PF03366">
    <property type="entry name" value="YEATS"/>
    <property type="match status" value="1"/>
</dbReference>
<dbReference type="GO" id="GO:0005634">
    <property type="term" value="C:nucleus"/>
    <property type="evidence" value="ECO:0007669"/>
    <property type="project" value="UniProtKB-SubCell"/>
</dbReference>
<evidence type="ECO:0000259" key="5">
    <source>
        <dbReference type="PROSITE" id="PS51037"/>
    </source>
</evidence>
<organism evidence="6 7">
    <name type="scientific">Micractinium conductrix</name>
    <dbReference type="NCBI Taxonomy" id="554055"/>
    <lineage>
        <taxon>Eukaryota</taxon>
        <taxon>Viridiplantae</taxon>
        <taxon>Chlorophyta</taxon>
        <taxon>core chlorophytes</taxon>
        <taxon>Trebouxiophyceae</taxon>
        <taxon>Chlorellales</taxon>
        <taxon>Chlorellaceae</taxon>
        <taxon>Chlorella clade</taxon>
        <taxon>Micractinium</taxon>
    </lineage>
</organism>
<keyword evidence="1 2" id="KW-0539">Nucleus</keyword>
<evidence type="ECO:0000256" key="3">
    <source>
        <dbReference type="SAM" id="MobiDB-lite"/>
    </source>
</evidence>
<dbReference type="Gene3D" id="3.40.250.10">
    <property type="entry name" value="Rhodanese-like domain"/>
    <property type="match status" value="1"/>
</dbReference>
<dbReference type="Gene3D" id="2.60.40.1970">
    <property type="entry name" value="YEATS domain"/>
    <property type="match status" value="1"/>
</dbReference>
<dbReference type="Proteomes" id="UP000239649">
    <property type="component" value="Unassembled WGS sequence"/>
</dbReference>
<feature type="compositionally biased region" description="Gly residues" evidence="3">
    <location>
        <begin position="207"/>
        <end position="228"/>
    </location>
</feature>
<dbReference type="PROSITE" id="PS51037">
    <property type="entry name" value="YEATS"/>
    <property type="match status" value="1"/>
</dbReference>
<dbReference type="InterPro" id="IPR055129">
    <property type="entry name" value="YEATS_dom"/>
</dbReference>
<feature type="domain" description="YEATS" evidence="5">
    <location>
        <begin position="43"/>
        <end position="177"/>
    </location>
</feature>
<protein>
    <submittedName>
        <fullName evidence="6">Uncharacterized protein</fullName>
    </submittedName>
</protein>
<dbReference type="AlphaFoldDB" id="A0A2P6UZ97"/>
<sequence length="379" mass="41322">MCRHTLRFDELRPASELRHRAAASFPAQYAQRSAEIEQERARLAARRLAHPKLWIGNMHSLRAAQGGSQNIHEWTFFCRMDSWEEEERFIESVAMHLHPTFRPSTILLREPPFAVRRLGWGYFTVRADVQIRPEWGGQALQLAWLLDFDGGGSMREVKLELEQVTAGSVLATRSTAAAPAAVGPVTPTAAIAGGVAVAGRGALGGAGGSEAGAGAGAGSAAAVGGGAEAGEDNLEEYEEEEEEEGELGEEEEERAGRGAAAEGNEEYGEERGKVLVVDVRDSDFSGGHIKGAINVVASQFYDDATVEKFIARFCRDVETVVFHCYLSQQRGPFCAQRLAERLEAQGCSQPEVCVMAGGWKRFRRELEEADLALVEDFMH</sequence>
<keyword evidence="7" id="KW-1185">Reference proteome</keyword>
<feature type="compositionally biased region" description="Acidic residues" evidence="3">
    <location>
        <begin position="229"/>
        <end position="253"/>
    </location>
</feature>
<evidence type="ECO:0000256" key="1">
    <source>
        <dbReference type="ARBA" id="ARBA00023242"/>
    </source>
</evidence>
<dbReference type="GO" id="GO:0005737">
    <property type="term" value="C:cytoplasm"/>
    <property type="evidence" value="ECO:0007669"/>
    <property type="project" value="TreeGrafter"/>
</dbReference>
<proteinExistence type="predicted"/>